<evidence type="ECO:0000313" key="2">
    <source>
        <dbReference type="Proteomes" id="UP000325081"/>
    </source>
</evidence>
<dbReference type="AlphaFoldDB" id="A0A5A7PMR2"/>
<sequence>MQIMRKSITWALPCTKFSPGELLHNRTQETDTTRQPFCLYGASSSPQVLETKSVCSISRKCSRGKPASTTFQHGPTNALSFSLSTSRFLRSPNTDIFSQPSNVADSVRILSLGGNFPGGGRHGSWPSEGEIEWMSLISFRLSSSLSLPKLSKSRCVANFPLMPSFFKLDVLSNKSTVQFSGDRLASVWRLLPSLCEGTLSKKNGCIGLHVPQLVHLPYIGFDQQTADDVWMTRVCVLINLVTASGRTLKSLDRATYFKCTSRVRPRGNILKTRGMMCKILTSLKAAGTFGMSSVCKANSSVEKDRKERAFGK</sequence>
<keyword evidence="1" id="KW-0449">Lipoprotein</keyword>
<gene>
    <name evidence="1" type="ORF">STAS_10376</name>
</gene>
<proteinExistence type="predicted"/>
<comment type="caution">
    <text evidence="1">The sequence shown here is derived from an EMBL/GenBank/DDBJ whole genome shotgun (WGS) entry which is preliminary data.</text>
</comment>
<dbReference type="Proteomes" id="UP000325081">
    <property type="component" value="Unassembled WGS sequence"/>
</dbReference>
<organism evidence="1 2">
    <name type="scientific">Striga asiatica</name>
    <name type="common">Asiatic witchweed</name>
    <name type="synonym">Buchnera asiatica</name>
    <dbReference type="NCBI Taxonomy" id="4170"/>
    <lineage>
        <taxon>Eukaryota</taxon>
        <taxon>Viridiplantae</taxon>
        <taxon>Streptophyta</taxon>
        <taxon>Embryophyta</taxon>
        <taxon>Tracheophyta</taxon>
        <taxon>Spermatophyta</taxon>
        <taxon>Magnoliopsida</taxon>
        <taxon>eudicotyledons</taxon>
        <taxon>Gunneridae</taxon>
        <taxon>Pentapetalae</taxon>
        <taxon>asterids</taxon>
        <taxon>lamiids</taxon>
        <taxon>Lamiales</taxon>
        <taxon>Orobanchaceae</taxon>
        <taxon>Buchnereae</taxon>
        <taxon>Striga</taxon>
    </lineage>
</organism>
<accession>A0A5A7PMR2</accession>
<keyword evidence="2" id="KW-1185">Reference proteome</keyword>
<evidence type="ECO:0000313" key="1">
    <source>
        <dbReference type="EMBL" id="GER34183.1"/>
    </source>
</evidence>
<dbReference type="EMBL" id="BKCP01004849">
    <property type="protein sequence ID" value="GER34183.1"/>
    <property type="molecule type" value="Genomic_DNA"/>
</dbReference>
<name>A0A5A7PMR2_STRAF</name>
<reference evidence="2" key="1">
    <citation type="journal article" date="2019" name="Curr. Biol.">
        <title>Genome Sequence of Striga asiatica Provides Insight into the Evolution of Plant Parasitism.</title>
        <authorList>
            <person name="Yoshida S."/>
            <person name="Kim S."/>
            <person name="Wafula E.K."/>
            <person name="Tanskanen J."/>
            <person name="Kim Y.M."/>
            <person name="Honaas L."/>
            <person name="Yang Z."/>
            <person name="Spallek T."/>
            <person name="Conn C.E."/>
            <person name="Ichihashi Y."/>
            <person name="Cheong K."/>
            <person name="Cui S."/>
            <person name="Der J.P."/>
            <person name="Gundlach H."/>
            <person name="Jiao Y."/>
            <person name="Hori C."/>
            <person name="Ishida J.K."/>
            <person name="Kasahara H."/>
            <person name="Kiba T."/>
            <person name="Kim M.S."/>
            <person name="Koo N."/>
            <person name="Laohavisit A."/>
            <person name="Lee Y.H."/>
            <person name="Lumba S."/>
            <person name="McCourt P."/>
            <person name="Mortimer J.C."/>
            <person name="Mutuku J.M."/>
            <person name="Nomura T."/>
            <person name="Sasaki-Sekimoto Y."/>
            <person name="Seto Y."/>
            <person name="Wang Y."/>
            <person name="Wakatake T."/>
            <person name="Sakakibara H."/>
            <person name="Demura T."/>
            <person name="Yamaguchi S."/>
            <person name="Yoneyama K."/>
            <person name="Manabe R.I."/>
            <person name="Nelson D.C."/>
            <person name="Schulman A.H."/>
            <person name="Timko M.P."/>
            <person name="dePamphilis C.W."/>
            <person name="Choi D."/>
            <person name="Shirasu K."/>
        </authorList>
    </citation>
    <scope>NUCLEOTIDE SEQUENCE [LARGE SCALE GENOMIC DNA]</scope>
    <source>
        <strain evidence="2">cv. UVA1</strain>
    </source>
</reference>
<protein>
    <submittedName>
        <fullName evidence="1">Tandem lipoprotein</fullName>
    </submittedName>
</protein>